<feature type="transmembrane region" description="Helical" evidence="1">
    <location>
        <begin position="32"/>
        <end position="55"/>
    </location>
</feature>
<proteinExistence type="predicted"/>
<evidence type="ECO:0000313" key="3">
    <source>
        <dbReference type="Proteomes" id="UP000248014"/>
    </source>
</evidence>
<evidence type="ECO:0000256" key="1">
    <source>
        <dbReference type="SAM" id="Phobius"/>
    </source>
</evidence>
<keyword evidence="1" id="KW-1133">Transmembrane helix</keyword>
<keyword evidence="1" id="KW-0472">Membrane</keyword>
<protein>
    <submittedName>
        <fullName evidence="2">Uncharacterized protein</fullName>
    </submittedName>
</protein>
<dbReference type="AlphaFoldDB" id="A0A2V3UNJ7"/>
<comment type="caution">
    <text evidence="2">The sequence shown here is derived from an EMBL/GenBank/DDBJ whole genome shotgun (WGS) entry which is preliminary data.</text>
</comment>
<keyword evidence="1" id="KW-0812">Transmembrane</keyword>
<accession>A0A2V3UNJ7</accession>
<feature type="transmembrane region" description="Helical" evidence="1">
    <location>
        <begin position="67"/>
        <end position="90"/>
    </location>
</feature>
<sequence length="97" mass="10427">MSELIEYWPGALIMFGLFFGPLIAIKKARTDAATATIVCAITCALFLGLFILGAGLQSPLGYWPSGFFLDAIKIAATFGGALGLWILFVVRPRSSNR</sequence>
<gene>
    <name evidence="2" type="ORF">C7451_1338</name>
</gene>
<dbReference type="Proteomes" id="UP000248014">
    <property type="component" value="Unassembled WGS sequence"/>
</dbReference>
<feature type="transmembrane region" description="Helical" evidence="1">
    <location>
        <begin position="6"/>
        <end position="25"/>
    </location>
</feature>
<dbReference type="OrthoDB" id="7433086at2"/>
<evidence type="ECO:0000313" key="2">
    <source>
        <dbReference type="EMBL" id="PXW67272.1"/>
    </source>
</evidence>
<dbReference type="EMBL" id="QJJM01000033">
    <property type="protein sequence ID" value="PXW67272.1"/>
    <property type="molecule type" value="Genomic_DNA"/>
</dbReference>
<keyword evidence="3" id="KW-1185">Reference proteome</keyword>
<dbReference type="RefSeq" id="WP_067403134.1">
    <property type="nucleotide sequence ID" value="NZ_QJJM01000033.1"/>
</dbReference>
<name>A0A2V3UNJ7_9SPHN</name>
<organism evidence="2 3">
    <name type="scientific">Blastomonas natatoria</name>
    <dbReference type="NCBI Taxonomy" id="34015"/>
    <lineage>
        <taxon>Bacteria</taxon>
        <taxon>Pseudomonadati</taxon>
        <taxon>Pseudomonadota</taxon>
        <taxon>Alphaproteobacteria</taxon>
        <taxon>Sphingomonadales</taxon>
        <taxon>Sphingomonadaceae</taxon>
        <taxon>Blastomonas</taxon>
    </lineage>
</organism>
<reference evidence="2 3" key="1">
    <citation type="submission" date="2018-05" db="EMBL/GenBank/DDBJ databases">
        <title>Genomic Encyclopedia of Type Strains, Phase IV (KMG-IV): sequencing the most valuable type-strain genomes for metagenomic binning, comparative biology and taxonomic classification.</title>
        <authorList>
            <person name="Goeker M."/>
        </authorList>
    </citation>
    <scope>NUCLEOTIDE SEQUENCE [LARGE SCALE GENOMIC DNA]</scope>
    <source>
        <strain evidence="2 3">DSM 3183</strain>
    </source>
</reference>